<evidence type="ECO:0000313" key="3">
    <source>
        <dbReference type="Proteomes" id="UP000092154"/>
    </source>
</evidence>
<reference evidence="2 3" key="1">
    <citation type="submission" date="2016-06" db="EMBL/GenBank/DDBJ databases">
        <title>Comparative genomics of the ectomycorrhizal sister species Rhizopogon vinicolor and Rhizopogon vesiculosus (Basidiomycota: Boletales) reveals a divergence of the mating type B locus.</title>
        <authorList>
            <consortium name="DOE Joint Genome Institute"/>
            <person name="Mujic A.B."/>
            <person name="Kuo A."/>
            <person name="Tritt A."/>
            <person name="Lipzen A."/>
            <person name="Chen C."/>
            <person name="Johnson J."/>
            <person name="Sharma A."/>
            <person name="Barry K."/>
            <person name="Grigoriev I.V."/>
            <person name="Spatafora J.W."/>
        </authorList>
    </citation>
    <scope>NUCLEOTIDE SEQUENCE [LARGE SCALE GENOMIC DNA]</scope>
    <source>
        <strain evidence="2 3">AM-OR11-026</strain>
    </source>
</reference>
<feature type="domain" description="Heterokaryon incompatibility" evidence="1">
    <location>
        <begin position="112"/>
        <end position="227"/>
    </location>
</feature>
<dbReference type="STRING" id="1314800.A0A1B7MEW8"/>
<name>A0A1B7MEW8_9AGAM</name>
<keyword evidence="3" id="KW-1185">Reference proteome</keyword>
<dbReference type="InParanoid" id="A0A1B7MEW8"/>
<organism evidence="2 3">
    <name type="scientific">Rhizopogon vinicolor AM-OR11-026</name>
    <dbReference type="NCBI Taxonomy" id="1314800"/>
    <lineage>
        <taxon>Eukaryota</taxon>
        <taxon>Fungi</taxon>
        <taxon>Dikarya</taxon>
        <taxon>Basidiomycota</taxon>
        <taxon>Agaricomycotina</taxon>
        <taxon>Agaricomycetes</taxon>
        <taxon>Agaricomycetidae</taxon>
        <taxon>Boletales</taxon>
        <taxon>Suillineae</taxon>
        <taxon>Rhizopogonaceae</taxon>
        <taxon>Rhizopogon</taxon>
    </lineage>
</organism>
<protein>
    <submittedName>
        <fullName evidence="2">HET-domain-containing protein</fullName>
    </submittedName>
</protein>
<evidence type="ECO:0000313" key="2">
    <source>
        <dbReference type="EMBL" id="OAX31147.1"/>
    </source>
</evidence>
<proteinExistence type="predicted"/>
<evidence type="ECO:0000259" key="1">
    <source>
        <dbReference type="Pfam" id="PF06985"/>
    </source>
</evidence>
<dbReference type="PANTHER" id="PTHR33112:SF12">
    <property type="entry name" value="HETEROKARYON INCOMPATIBILITY DOMAIN-CONTAINING PROTEIN"/>
    <property type="match status" value="1"/>
</dbReference>
<sequence length="256" mass="28711">DLGIPGGVLPVRKDLCHRLRITPSPGLSPLEIQLLEEDAFKVGRTKELHGRRVTQTVDIGLLKSWIHICENEHGEKCETTWWRNPGEVLPKSIRIIDVARMAIIPAPRSCRYVALSYLWGGTGEAYRTTKANLRQRSREGGLDMSMLPPTIRDTIQVVRQLGERYLWIDALCIVQDDHKDKKKQIGAMERVYGFAMLTIFAAGGTSVHDPLPGVRAGTRDPKQHIVKVQGLHLAVPLVVPKEAVMISAWYTRGRIC</sequence>
<feature type="non-terminal residue" evidence="2">
    <location>
        <position position="1"/>
    </location>
</feature>
<accession>A0A1B7MEW8</accession>
<dbReference type="Pfam" id="PF06985">
    <property type="entry name" value="HET"/>
    <property type="match status" value="1"/>
</dbReference>
<dbReference type="Proteomes" id="UP000092154">
    <property type="component" value="Unassembled WGS sequence"/>
</dbReference>
<dbReference type="InterPro" id="IPR010730">
    <property type="entry name" value="HET"/>
</dbReference>
<dbReference type="PANTHER" id="PTHR33112">
    <property type="entry name" value="DOMAIN PROTEIN, PUTATIVE-RELATED"/>
    <property type="match status" value="1"/>
</dbReference>
<dbReference type="OrthoDB" id="5125733at2759"/>
<dbReference type="AlphaFoldDB" id="A0A1B7MEW8"/>
<dbReference type="EMBL" id="KV449567">
    <property type="protein sequence ID" value="OAX31147.1"/>
    <property type="molecule type" value="Genomic_DNA"/>
</dbReference>
<gene>
    <name evidence="2" type="ORF">K503DRAFT_788026</name>
</gene>